<evidence type="ECO:0000313" key="2">
    <source>
        <dbReference type="Proteomes" id="UP000683557"/>
    </source>
</evidence>
<dbReference type="Proteomes" id="UP000683557">
    <property type="component" value="Chromosome"/>
</dbReference>
<dbReference type="PANTHER" id="PTHR43739">
    <property type="entry name" value="XYLOGLUCANASE (EUROFUNG)"/>
    <property type="match status" value="1"/>
</dbReference>
<accession>A0ABX8JC57</accession>
<sequence>MPELQVYCIAIDPTDSRTVYAGTSAGLYKSTNAASSWFAANSGLSQYTFPGSIVSIAIDSADRRNVFVGSGSGIYKSSNAGASWSCVYSGLSFPALTVDPTNSQVIYAGTANLYGSESGATAADIGVLKSSDGGLTWQTVKIATGYVRSIVIDARNNSVVYACTGGGVFKSTDGGGTWGSVSGAVVLAAAFSNNGQTLYAATGDKLTSSTDGGVHWNVLGTPLAGVETRALAVDPADSQTMYVGTSAGVFKSIDGGVSWTAANTGFAAAVIKAAVISGAAGTQRIFVGTWDGVFSSTDGGGSWSLANGGQTGSVNNLALDPRNAQTLYAGILFGGVFKSVDGGDSWSAANDGLGITYPGIPTTYYPNTASLAVDPADGAIYVGSSNGVFKSSDGGGSWATAGGLTGYVYALAVDPAHSGVVYAGSYDGVFKSTDGGATWVAKNSGMPFSKMVYSLAIDPANTQCVYAGGYGGVYASTDGGDSWTFKGPSSMVYPVTSLAIDPDMHAIYAGTRGALYKTLNRGSSWSLVNIPATHTGDFTSIAINGSTLVAVTDGGAVFKGSTVW</sequence>
<protein>
    <recommendedName>
        <fullName evidence="3">Photosynthesis system II assembly factor Ycf48/Hcf136-like domain-containing protein</fullName>
    </recommendedName>
</protein>
<name>A0ABX8JC57_9BACT</name>
<evidence type="ECO:0008006" key="3">
    <source>
        <dbReference type="Google" id="ProtNLM"/>
    </source>
</evidence>
<keyword evidence="2" id="KW-1185">Reference proteome</keyword>
<dbReference type="EMBL" id="CP076723">
    <property type="protein sequence ID" value="QWV94666.1"/>
    <property type="molecule type" value="Genomic_DNA"/>
</dbReference>
<organism evidence="1 2">
    <name type="scientific">Geomonas oryzisoli</name>
    <dbReference type="NCBI Taxonomy" id="2847992"/>
    <lineage>
        <taxon>Bacteria</taxon>
        <taxon>Pseudomonadati</taxon>
        <taxon>Thermodesulfobacteriota</taxon>
        <taxon>Desulfuromonadia</taxon>
        <taxon>Geobacterales</taxon>
        <taxon>Geobacteraceae</taxon>
        <taxon>Geomonas</taxon>
    </lineage>
</organism>
<dbReference type="PANTHER" id="PTHR43739:SF5">
    <property type="entry name" value="EXO-ALPHA-SIALIDASE"/>
    <property type="match status" value="1"/>
</dbReference>
<reference evidence="1 2" key="1">
    <citation type="submission" date="2021-06" db="EMBL/GenBank/DDBJ databases">
        <title>Gemonas diversity in paddy soil.</title>
        <authorList>
            <person name="Liu G."/>
        </authorList>
    </citation>
    <scope>NUCLEOTIDE SEQUENCE [LARGE SCALE GENOMIC DNA]</scope>
    <source>
        <strain evidence="1 2">RG10</strain>
    </source>
</reference>
<proteinExistence type="predicted"/>
<dbReference type="RefSeq" id="WP_216801393.1">
    <property type="nucleotide sequence ID" value="NZ_CP076723.1"/>
</dbReference>
<gene>
    <name evidence="1" type="ORF">KP004_05665</name>
</gene>
<evidence type="ECO:0000313" key="1">
    <source>
        <dbReference type="EMBL" id="QWV94666.1"/>
    </source>
</evidence>
<dbReference type="InterPro" id="IPR052025">
    <property type="entry name" value="Xyloglucanase_GH74"/>
</dbReference>